<dbReference type="InterPro" id="IPR029063">
    <property type="entry name" value="SAM-dependent_MTases_sf"/>
</dbReference>
<evidence type="ECO:0000256" key="2">
    <source>
        <dbReference type="ARBA" id="ARBA00022679"/>
    </source>
</evidence>
<dbReference type="GO" id="GO:0032259">
    <property type="term" value="P:methylation"/>
    <property type="evidence" value="ECO:0007669"/>
    <property type="project" value="UniProtKB-KW"/>
</dbReference>
<dbReference type="InterPro" id="IPR051052">
    <property type="entry name" value="Diverse_substrate_MTase"/>
</dbReference>
<sequence length="215" mass="23678">MKHSAKFYDKIAEGYAKQPIADEAAYQKKLQVTQEYFKPEMEVLEFGCGTGSTAIIHAPYVKHIRAIDISSKMIEIAQGKAEANNINNVTFEQLTIEELTVADETFDVVLGLSILHLLEYKEKAIAKIHKMLKPGGILVTSTACLGDTMKWFKIVAPIGKFLGLIPLVKIFTTKELSDSLTNGGFAIDYHWQPSKGKAVFIVAKKALVGAINSNC</sequence>
<dbReference type="InterPro" id="IPR025714">
    <property type="entry name" value="Methyltranfer_dom"/>
</dbReference>
<name>A0A1D8TKX3_9CYAN</name>
<keyword evidence="1 4" id="KW-0489">Methyltransferase</keyword>
<protein>
    <submittedName>
        <fullName evidence="4">SAM-dependent methyltransferase</fullName>
    </submittedName>
</protein>
<dbReference type="CDD" id="cd02440">
    <property type="entry name" value="AdoMet_MTases"/>
    <property type="match status" value="1"/>
</dbReference>
<dbReference type="Pfam" id="PF13847">
    <property type="entry name" value="Methyltransf_31"/>
    <property type="match status" value="1"/>
</dbReference>
<gene>
    <name evidence="4" type="ORF">BJP34_01505</name>
</gene>
<dbReference type="KEGG" id="mpro:BJP34_01505"/>
<dbReference type="Proteomes" id="UP000177870">
    <property type="component" value="Chromosome"/>
</dbReference>
<evidence type="ECO:0000313" key="5">
    <source>
        <dbReference type="Proteomes" id="UP000177870"/>
    </source>
</evidence>
<dbReference type="AlphaFoldDB" id="A0A1D8TKX3"/>
<keyword evidence="2 4" id="KW-0808">Transferase</keyword>
<dbReference type="PANTHER" id="PTHR44942">
    <property type="entry name" value="METHYLTRANSF_11 DOMAIN-CONTAINING PROTEIN"/>
    <property type="match status" value="1"/>
</dbReference>
<dbReference type="EMBL" id="CP017599">
    <property type="protein sequence ID" value="AOW98291.1"/>
    <property type="molecule type" value="Genomic_DNA"/>
</dbReference>
<evidence type="ECO:0000259" key="3">
    <source>
        <dbReference type="Pfam" id="PF13847"/>
    </source>
</evidence>
<dbReference type="STRING" id="1458985.BJP34_01505"/>
<dbReference type="Gene3D" id="3.40.50.150">
    <property type="entry name" value="Vaccinia Virus protein VP39"/>
    <property type="match status" value="1"/>
</dbReference>
<proteinExistence type="predicted"/>
<organism evidence="4 5">
    <name type="scientific">Moorena producens PAL-8-15-08-1</name>
    <dbReference type="NCBI Taxonomy" id="1458985"/>
    <lineage>
        <taxon>Bacteria</taxon>
        <taxon>Bacillati</taxon>
        <taxon>Cyanobacteriota</taxon>
        <taxon>Cyanophyceae</taxon>
        <taxon>Coleofasciculales</taxon>
        <taxon>Coleofasciculaceae</taxon>
        <taxon>Moorena</taxon>
    </lineage>
</organism>
<dbReference type="SUPFAM" id="SSF53335">
    <property type="entry name" value="S-adenosyl-L-methionine-dependent methyltransferases"/>
    <property type="match status" value="1"/>
</dbReference>
<evidence type="ECO:0000256" key="1">
    <source>
        <dbReference type="ARBA" id="ARBA00022603"/>
    </source>
</evidence>
<accession>A0A1D8TKX3</accession>
<evidence type="ECO:0000313" key="4">
    <source>
        <dbReference type="EMBL" id="AOW98291.1"/>
    </source>
</evidence>
<dbReference type="PANTHER" id="PTHR44942:SF4">
    <property type="entry name" value="METHYLTRANSFERASE TYPE 11 DOMAIN-CONTAINING PROTEIN"/>
    <property type="match status" value="1"/>
</dbReference>
<dbReference type="GO" id="GO:0008168">
    <property type="term" value="F:methyltransferase activity"/>
    <property type="evidence" value="ECO:0007669"/>
    <property type="project" value="UniProtKB-KW"/>
</dbReference>
<feature type="domain" description="Methyltransferase" evidence="3">
    <location>
        <begin position="38"/>
        <end position="148"/>
    </location>
</feature>
<dbReference type="OrthoDB" id="9791837at2"/>
<reference evidence="5" key="1">
    <citation type="submission" date="2016-10" db="EMBL/GenBank/DDBJ databases">
        <title>Comparative genomics uncovers the prolific and rare metabolic potential of the cyanobacterial genus Moorea.</title>
        <authorList>
            <person name="Leao T."/>
            <person name="Castelao G."/>
            <person name="Korobeynikov A."/>
            <person name="Monroe E.A."/>
            <person name="Podell S."/>
            <person name="Glukhov E."/>
            <person name="Allen E."/>
            <person name="Gerwick W.H."/>
            <person name="Gerwick L."/>
        </authorList>
    </citation>
    <scope>NUCLEOTIDE SEQUENCE [LARGE SCALE GENOMIC DNA]</scope>
    <source>
        <strain evidence="5">PAL-8-15-08-1</strain>
    </source>
</reference>